<feature type="transmembrane region" description="Helical" evidence="2">
    <location>
        <begin position="189"/>
        <end position="207"/>
    </location>
</feature>
<keyword evidence="2" id="KW-0472">Membrane</keyword>
<keyword evidence="2" id="KW-1133">Transmembrane helix</keyword>
<feature type="transmembrane region" description="Helical" evidence="2">
    <location>
        <begin position="79"/>
        <end position="99"/>
    </location>
</feature>
<protein>
    <submittedName>
        <fullName evidence="3">Membrane protein</fullName>
    </submittedName>
</protein>
<feature type="region of interest" description="Disordered" evidence="1">
    <location>
        <begin position="239"/>
        <end position="264"/>
    </location>
</feature>
<evidence type="ECO:0000256" key="1">
    <source>
        <dbReference type="SAM" id="MobiDB-lite"/>
    </source>
</evidence>
<proteinExistence type="predicted"/>
<reference evidence="3" key="1">
    <citation type="submission" date="2020-10" db="EMBL/GenBank/DDBJ databases">
        <title>Taxonomic study of unclassified bacteria belonging to the class Ktedonobacteria.</title>
        <authorList>
            <person name="Yabe S."/>
            <person name="Wang C.M."/>
            <person name="Zheng Y."/>
            <person name="Sakai Y."/>
            <person name="Cavaletti L."/>
            <person name="Monciardini P."/>
            <person name="Donadio S."/>
        </authorList>
    </citation>
    <scope>NUCLEOTIDE SEQUENCE</scope>
    <source>
        <strain evidence="3">ID150040</strain>
    </source>
</reference>
<dbReference type="RefSeq" id="WP_220210536.1">
    <property type="nucleotide sequence ID" value="NZ_BNJK01000002.1"/>
</dbReference>
<sequence>MNTPMNTKHEQSTTTQSQVSVSRRSRKSTITRADWLIPAGLILLTSIPALGGVVSLVGFATSTALTPDDTKFHDLPLPIVLHIVSALPFCLLGAFQFAPGLRRRWRGFHRLAGWLVVLCGLTTGLSGLWMTQFYLFSLQSQSMLLYSFRMLFGSAMVLALALGLVAILRRNLARHRAWMIRGYAIGQGAGTQALTALLWMIIFGTLGEPAKDWLHGVSWVINLAVAEWLIHRKHAKGRQKQVDTGHDQSRALLSGKSPSTSAGV</sequence>
<feature type="region of interest" description="Disordered" evidence="1">
    <location>
        <begin position="1"/>
        <end position="25"/>
    </location>
</feature>
<dbReference type="Proteomes" id="UP000597444">
    <property type="component" value="Unassembled WGS sequence"/>
</dbReference>
<feature type="compositionally biased region" description="Basic and acidic residues" evidence="1">
    <location>
        <begin position="240"/>
        <end position="249"/>
    </location>
</feature>
<gene>
    <name evidence="3" type="ORF">KSF_099780</name>
</gene>
<feature type="transmembrane region" description="Helical" evidence="2">
    <location>
        <begin position="213"/>
        <end position="230"/>
    </location>
</feature>
<dbReference type="AlphaFoldDB" id="A0A8J3J064"/>
<evidence type="ECO:0000313" key="3">
    <source>
        <dbReference type="EMBL" id="GHO99930.1"/>
    </source>
</evidence>
<feature type="transmembrane region" description="Helical" evidence="2">
    <location>
        <begin position="111"/>
        <end position="130"/>
    </location>
</feature>
<dbReference type="InterPro" id="IPR018750">
    <property type="entry name" value="DUF2306_membrane"/>
</dbReference>
<dbReference type="Pfam" id="PF10067">
    <property type="entry name" value="DUF2306"/>
    <property type="match status" value="1"/>
</dbReference>
<evidence type="ECO:0000256" key="2">
    <source>
        <dbReference type="SAM" id="Phobius"/>
    </source>
</evidence>
<evidence type="ECO:0000313" key="4">
    <source>
        <dbReference type="Proteomes" id="UP000597444"/>
    </source>
</evidence>
<dbReference type="EMBL" id="BNJK01000002">
    <property type="protein sequence ID" value="GHO99930.1"/>
    <property type="molecule type" value="Genomic_DNA"/>
</dbReference>
<organism evidence="3 4">
    <name type="scientific">Reticulibacter mediterranei</name>
    <dbReference type="NCBI Taxonomy" id="2778369"/>
    <lineage>
        <taxon>Bacteria</taxon>
        <taxon>Bacillati</taxon>
        <taxon>Chloroflexota</taxon>
        <taxon>Ktedonobacteria</taxon>
        <taxon>Ktedonobacterales</taxon>
        <taxon>Reticulibacteraceae</taxon>
        <taxon>Reticulibacter</taxon>
    </lineage>
</organism>
<feature type="transmembrane region" description="Helical" evidence="2">
    <location>
        <begin position="35"/>
        <end position="59"/>
    </location>
</feature>
<accession>A0A8J3J064</accession>
<comment type="caution">
    <text evidence="3">The sequence shown here is derived from an EMBL/GenBank/DDBJ whole genome shotgun (WGS) entry which is preliminary data.</text>
</comment>
<name>A0A8J3J064_9CHLR</name>
<keyword evidence="4" id="KW-1185">Reference proteome</keyword>
<feature type="compositionally biased region" description="Low complexity" evidence="1">
    <location>
        <begin position="12"/>
        <end position="22"/>
    </location>
</feature>
<keyword evidence="2" id="KW-0812">Transmembrane</keyword>
<feature type="transmembrane region" description="Helical" evidence="2">
    <location>
        <begin position="150"/>
        <end position="168"/>
    </location>
</feature>